<proteinExistence type="predicted"/>
<evidence type="ECO:0000313" key="3">
    <source>
        <dbReference type="EMBL" id="CAI6325291.1"/>
    </source>
</evidence>
<dbReference type="OrthoDB" id="3942074at2759"/>
<keyword evidence="2" id="KW-0732">Signal</keyword>
<feature type="compositionally biased region" description="Low complexity" evidence="1">
    <location>
        <begin position="171"/>
        <end position="180"/>
    </location>
</feature>
<accession>A0A9W4XS31</accession>
<feature type="region of interest" description="Disordered" evidence="1">
    <location>
        <begin position="97"/>
        <end position="135"/>
    </location>
</feature>
<evidence type="ECO:0000256" key="1">
    <source>
        <dbReference type="SAM" id="MobiDB-lite"/>
    </source>
</evidence>
<protein>
    <submittedName>
        <fullName evidence="3">Uncharacterized protein</fullName>
    </submittedName>
</protein>
<feature type="compositionally biased region" description="Low complexity" evidence="1">
    <location>
        <begin position="100"/>
        <end position="132"/>
    </location>
</feature>
<feature type="region of interest" description="Disordered" evidence="1">
    <location>
        <begin position="149"/>
        <end position="180"/>
    </location>
</feature>
<keyword evidence="4" id="KW-1185">Reference proteome</keyword>
<dbReference type="EMBL" id="CAOQHR010000002">
    <property type="protein sequence ID" value="CAI6325291.1"/>
    <property type="molecule type" value="Genomic_DNA"/>
</dbReference>
<reference evidence="3" key="1">
    <citation type="submission" date="2023-01" db="EMBL/GenBank/DDBJ databases">
        <authorList>
            <person name="Van Ghelder C."/>
            <person name="Rancurel C."/>
        </authorList>
    </citation>
    <scope>NUCLEOTIDE SEQUENCE</scope>
    <source>
        <strain evidence="3">CNCM I-4278</strain>
    </source>
</reference>
<name>A0A9W4XS31_9PLEO</name>
<feature type="signal peptide" evidence="2">
    <location>
        <begin position="1"/>
        <end position="18"/>
    </location>
</feature>
<dbReference type="AlphaFoldDB" id="A0A9W4XS31"/>
<sequence length="211" mass="21118">MLFTSIAPLLLLAAKASAAGCKGTYTYGFCEPDRIVRYYDPEDGMICSMRDCGGGRAPPKTTDPCCNAYKGTETCDPNPPPTYLPCFSQLQASTAGTLRSSAPEVTPTASASATATVTSSSSSTDLSALSPSATPPLAGLPTISGLGSVRPTITNAPSVNGTITTGGPSGASGSQSSSAPAEQTSNAAYALRYDLVGAIAGFVGANMVALA</sequence>
<evidence type="ECO:0000256" key="2">
    <source>
        <dbReference type="SAM" id="SignalP"/>
    </source>
</evidence>
<evidence type="ECO:0000313" key="4">
    <source>
        <dbReference type="Proteomes" id="UP001152607"/>
    </source>
</evidence>
<comment type="caution">
    <text evidence="3">The sequence shown here is derived from an EMBL/GenBank/DDBJ whole genome shotgun (WGS) entry which is preliminary data.</text>
</comment>
<dbReference type="Proteomes" id="UP001152607">
    <property type="component" value="Unassembled WGS sequence"/>
</dbReference>
<gene>
    <name evidence="3" type="ORF">PDIGIT_LOCUS3771</name>
</gene>
<feature type="chain" id="PRO_5040978985" evidence="2">
    <location>
        <begin position="19"/>
        <end position="211"/>
    </location>
</feature>
<organism evidence="3 4">
    <name type="scientific">Periconia digitata</name>
    <dbReference type="NCBI Taxonomy" id="1303443"/>
    <lineage>
        <taxon>Eukaryota</taxon>
        <taxon>Fungi</taxon>
        <taxon>Dikarya</taxon>
        <taxon>Ascomycota</taxon>
        <taxon>Pezizomycotina</taxon>
        <taxon>Dothideomycetes</taxon>
        <taxon>Pleosporomycetidae</taxon>
        <taxon>Pleosporales</taxon>
        <taxon>Massarineae</taxon>
        <taxon>Periconiaceae</taxon>
        <taxon>Periconia</taxon>
    </lineage>
</organism>
<feature type="compositionally biased region" description="Polar residues" evidence="1">
    <location>
        <begin position="151"/>
        <end position="165"/>
    </location>
</feature>